<dbReference type="SMART" id="SM00174">
    <property type="entry name" value="RHO"/>
    <property type="match status" value="1"/>
</dbReference>
<dbReference type="Bgee" id="ENSMODG00000019076">
    <property type="expression patterns" value="Expressed in spermatocyte and 5 other cell types or tissues"/>
</dbReference>
<dbReference type="GO" id="GO:0019003">
    <property type="term" value="F:GDP binding"/>
    <property type="evidence" value="ECO:0000318"/>
    <property type="project" value="GO_Central"/>
</dbReference>
<dbReference type="InterPro" id="IPR020849">
    <property type="entry name" value="Small_GTPase_Ras-type"/>
</dbReference>
<dbReference type="Ensembl" id="ENSMODT00000024237.3">
    <property type="protein sequence ID" value="ENSMODP00000023813.3"/>
    <property type="gene ID" value="ENSMODG00000019076.3"/>
</dbReference>
<dbReference type="PANTHER" id="PTHR24070">
    <property type="entry name" value="RAS, DI-RAS, AND RHEB FAMILY MEMBERS OF SMALL GTPASE SUPERFAMILY"/>
    <property type="match status" value="1"/>
</dbReference>
<evidence type="ECO:0000256" key="6">
    <source>
        <dbReference type="ARBA" id="ARBA00022801"/>
    </source>
</evidence>
<evidence type="ECO:0000256" key="7">
    <source>
        <dbReference type="ARBA" id="ARBA00023134"/>
    </source>
</evidence>
<dbReference type="GO" id="GO:0005525">
    <property type="term" value="F:GTP binding"/>
    <property type="evidence" value="ECO:0000318"/>
    <property type="project" value="GO_Central"/>
</dbReference>
<keyword evidence="4" id="KW-1003">Cell membrane</keyword>
<dbReference type="STRING" id="13616.ENSMODP00000023813"/>
<dbReference type="InParanoid" id="F7FNN8"/>
<evidence type="ECO:0000256" key="2">
    <source>
        <dbReference type="ARBA" id="ARBA00008344"/>
    </source>
</evidence>
<dbReference type="Gene3D" id="3.40.50.300">
    <property type="entry name" value="P-loop containing nucleotide triphosphate hydrolases"/>
    <property type="match status" value="1"/>
</dbReference>
<evidence type="ECO:0000256" key="4">
    <source>
        <dbReference type="ARBA" id="ARBA00022475"/>
    </source>
</evidence>
<dbReference type="InterPro" id="IPR001806">
    <property type="entry name" value="Small_GTPase"/>
</dbReference>
<dbReference type="GO" id="GO:0007265">
    <property type="term" value="P:Ras protein signal transduction"/>
    <property type="evidence" value="ECO:0000318"/>
    <property type="project" value="GO_Central"/>
</dbReference>
<keyword evidence="5" id="KW-0547">Nucleotide-binding</keyword>
<dbReference type="InterPro" id="IPR005225">
    <property type="entry name" value="Small_GTP-bd"/>
</dbReference>
<evidence type="ECO:0000313" key="11">
    <source>
        <dbReference type="Proteomes" id="UP000002280"/>
    </source>
</evidence>
<reference evidence="10 11" key="1">
    <citation type="journal article" date="2007" name="Nature">
        <title>Genome of the marsupial Monodelphis domestica reveals innovation in non-coding sequences.</title>
        <authorList>
            <person name="Mikkelsen T.S."/>
            <person name="Wakefield M.J."/>
            <person name="Aken B."/>
            <person name="Amemiya C.T."/>
            <person name="Chang J.L."/>
            <person name="Duke S."/>
            <person name="Garber M."/>
            <person name="Gentles A.J."/>
            <person name="Goodstadt L."/>
            <person name="Heger A."/>
            <person name="Jurka J."/>
            <person name="Kamal M."/>
            <person name="Mauceli E."/>
            <person name="Searle S.M."/>
            <person name="Sharpe T."/>
            <person name="Baker M.L."/>
            <person name="Batzer M.A."/>
            <person name="Benos P.V."/>
            <person name="Belov K."/>
            <person name="Clamp M."/>
            <person name="Cook A."/>
            <person name="Cuff J."/>
            <person name="Das R."/>
            <person name="Davidow L."/>
            <person name="Deakin J.E."/>
            <person name="Fazzari M.J."/>
            <person name="Glass J.L."/>
            <person name="Grabherr M."/>
            <person name="Greally J.M."/>
            <person name="Gu W."/>
            <person name="Hore T.A."/>
            <person name="Huttley G.A."/>
            <person name="Kleber M."/>
            <person name="Jirtle R.L."/>
            <person name="Koina E."/>
            <person name="Lee J.T."/>
            <person name="Mahony S."/>
            <person name="Marra M.A."/>
            <person name="Miller R.D."/>
            <person name="Nicholls R.D."/>
            <person name="Oda M."/>
            <person name="Papenfuss A.T."/>
            <person name="Parra Z.E."/>
            <person name="Pollock D.D."/>
            <person name="Ray D.A."/>
            <person name="Schein J.E."/>
            <person name="Speed T.P."/>
            <person name="Thompson K."/>
            <person name="VandeBerg J.L."/>
            <person name="Wade C.M."/>
            <person name="Walker J.A."/>
            <person name="Waters P.D."/>
            <person name="Webber C."/>
            <person name="Weidman J.R."/>
            <person name="Xie X."/>
            <person name="Zody M.C."/>
            <person name="Baldwin J."/>
            <person name="Abdouelleil A."/>
            <person name="Abdulkadir J."/>
            <person name="Abebe A."/>
            <person name="Abera B."/>
            <person name="Abreu J."/>
            <person name="Acer S.C."/>
            <person name="Aftuck L."/>
            <person name="Alexander A."/>
            <person name="An P."/>
            <person name="Anderson E."/>
            <person name="Anderson S."/>
            <person name="Arachi H."/>
            <person name="Azer M."/>
            <person name="Bachantsang P."/>
            <person name="Barry A."/>
            <person name="Bayul T."/>
            <person name="Berlin A."/>
            <person name="Bessette D."/>
            <person name="Bloom T."/>
            <person name="Bloom T."/>
            <person name="Boguslavskiy L."/>
            <person name="Bonnet C."/>
            <person name="Boukhgalter B."/>
            <person name="Bourzgui I."/>
            <person name="Brown A."/>
            <person name="Cahill P."/>
            <person name="Channer S."/>
            <person name="Cheshatsang Y."/>
            <person name="Chuda L."/>
            <person name="Citroen M."/>
            <person name="Collymore A."/>
            <person name="Cooke P."/>
            <person name="Costello M."/>
            <person name="D'Aco K."/>
            <person name="Daza R."/>
            <person name="De Haan G."/>
            <person name="DeGray S."/>
            <person name="DeMaso C."/>
            <person name="Dhargay N."/>
            <person name="Dooley K."/>
            <person name="Dooley E."/>
            <person name="Doricent M."/>
            <person name="Dorje P."/>
            <person name="Dorjee K."/>
            <person name="Dupes A."/>
            <person name="Elong R."/>
            <person name="Falk J."/>
            <person name="Farina A."/>
            <person name="Faro S."/>
            <person name="Ferguson D."/>
            <person name="Fisher S."/>
            <person name="Foley C.D."/>
            <person name="Franke A."/>
            <person name="Friedrich D."/>
            <person name="Gadbois L."/>
            <person name="Gearin G."/>
            <person name="Gearin C.R."/>
            <person name="Giannoukos G."/>
            <person name="Goode T."/>
            <person name="Graham J."/>
            <person name="Grandbois E."/>
            <person name="Grewal S."/>
            <person name="Gyaltsen K."/>
            <person name="Hafez N."/>
            <person name="Hagos B."/>
            <person name="Hall J."/>
            <person name="Henson C."/>
            <person name="Hollinger A."/>
            <person name="Honan T."/>
            <person name="Huard M.D."/>
            <person name="Hughes L."/>
            <person name="Hurhula B."/>
            <person name="Husby M.E."/>
            <person name="Kamat A."/>
            <person name="Kanga B."/>
            <person name="Kashin S."/>
            <person name="Khazanovich D."/>
            <person name="Kisner P."/>
            <person name="Lance K."/>
            <person name="Lara M."/>
            <person name="Lee W."/>
            <person name="Lennon N."/>
            <person name="Letendre F."/>
            <person name="LeVine R."/>
            <person name="Lipovsky A."/>
            <person name="Liu X."/>
            <person name="Liu J."/>
            <person name="Liu S."/>
            <person name="Lokyitsang T."/>
            <person name="Lokyitsang Y."/>
            <person name="Lubonja R."/>
            <person name="Lui A."/>
            <person name="MacDonald P."/>
            <person name="Magnisalis V."/>
            <person name="Maru K."/>
            <person name="Matthews C."/>
            <person name="McCusker W."/>
            <person name="McDonough S."/>
            <person name="Mehta T."/>
            <person name="Meldrim J."/>
            <person name="Meneus L."/>
            <person name="Mihai O."/>
            <person name="Mihalev A."/>
            <person name="Mihova T."/>
            <person name="Mittelman R."/>
            <person name="Mlenga V."/>
            <person name="Montmayeur A."/>
            <person name="Mulrain L."/>
            <person name="Navidi A."/>
            <person name="Naylor J."/>
            <person name="Negash T."/>
            <person name="Nguyen T."/>
            <person name="Nguyen N."/>
            <person name="Nicol R."/>
            <person name="Norbu C."/>
            <person name="Norbu N."/>
            <person name="Novod N."/>
            <person name="O'Neill B."/>
            <person name="Osman S."/>
            <person name="Markiewicz E."/>
            <person name="Oyono O.L."/>
            <person name="Patti C."/>
            <person name="Phunkhang P."/>
            <person name="Pierre F."/>
            <person name="Priest M."/>
            <person name="Raghuraman S."/>
            <person name="Rege F."/>
            <person name="Reyes R."/>
            <person name="Rise C."/>
            <person name="Rogov P."/>
            <person name="Ross K."/>
            <person name="Ryan E."/>
            <person name="Settipalli S."/>
            <person name="Shea T."/>
            <person name="Sherpa N."/>
            <person name="Shi L."/>
            <person name="Shih D."/>
            <person name="Sparrow T."/>
            <person name="Spaulding J."/>
            <person name="Stalker J."/>
            <person name="Stange-Thomann N."/>
            <person name="Stavropoulos S."/>
            <person name="Stone C."/>
            <person name="Strader C."/>
            <person name="Tesfaye S."/>
            <person name="Thomson T."/>
            <person name="Thoulutsang Y."/>
            <person name="Thoulutsang D."/>
            <person name="Topham K."/>
            <person name="Topping I."/>
            <person name="Tsamla T."/>
            <person name="Vassiliev H."/>
            <person name="Vo A."/>
            <person name="Wangchuk T."/>
            <person name="Wangdi T."/>
            <person name="Weiand M."/>
            <person name="Wilkinson J."/>
            <person name="Wilson A."/>
            <person name="Yadav S."/>
            <person name="Young G."/>
            <person name="Yu Q."/>
            <person name="Zembek L."/>
            <person name="Zhong D."/>
            <person name="Zimmer A."/>
            <person name="Zwirko Z."/>
            <person name="Jaffe D.B."/>
            <person name="Alvarez P."/>
            <person name="Brockman W."/>
            <person name="Butler J."/>
            <person name="Chin C."/>
            <person name="Gnerre S."/>
            <person name="MacCallum I."/>
            <person name="Graves J.A."/>
            <person name="Ponting C.P."/>
            <person name="Breen M."/>
            <person name="Samollow P.B."/>
            <person name="Lander E.S."/>
            <person name="Lindblad-Toh K."/>
        </authorList>
    </citation>
    <scope>NUCLEOTIDE SEQUENCE [LARGE SCALE GENOMIC DNA]</scope>
</reference>
<keyword evidence="8" id="KW-0472">Membrane</keyword>
<protein>
    <recommendedName>
        <fullName evidence="3">small monomeric GTPase</fullName>
        <ecNumber evidence="3">3.6.5.2</ecNumber>
    </recommendedName>
</protein>
<dbReference type="PRINTS" id="PR00449">
    <property type="entry name" value="RASTRNSFRMNG"/>
</dbReference>
<dbReference type="GO" id="GO:0003925">
    <property type="term" value="F:G protein activity"/>
    <property type="evidence" value="ECO:0007669"/>
    <property type="project" value="UniProtKB-EC"/>
</dbReference>
<dbReference type="Proteomes" id="UP000002280">
    <property type="component" value="Chromosome 5"/>
</dbReference>
<evidence type="ECO:0000313" key="10">
    <source>
        <dbReference type="Ensembl" id="ENSMODP00000023813.3"/>
    </source>
</evidence>
<accession>F7FNN8</accession>
<dbReference type="PROSITE" id="PS51419">
    <property type="entry name" value="RAB"/>
    <property type="match status" value="1"/>
</dbReference>
<comment type="similarity">
    <text evidence="2">Belongs to the small GTPase superfamily. Ras family.</text>
</comment>
<dbReference type="Pfam" id="PF00071">
    <property type="entry name" value="Ras"/>
    <property type="match status" value="1"/>
</dbReference>
<organism evidence="10 11">
    <name type="scientific">Monodelphis domestica</name>
    <name type="common">Gray short-tailed opossum</name>
    <dbReference type="NCBI Taxonomy" id="13616"/>
    <lineage>
        <taxon>Eukaryota</taxon>
        <taxon>Metazoa</taxon>
        <taxon>Chordata</taxon>
        <taxon>Craniata</taxon>
        <taxon>Vertebrata</taxon>
        <taxon>Euteleostomi</taxon>
        <taxon>Mammalia</taxon>
        <taxon>Metatheria</taxon>
        <taxon>Didelphimorphia</taxon>
        <taxon>Didelphidae</taxon>
        <taxon>Monodelphis</taxon>
    </lineage>
</organism>
<evidence type="ECO:0000256" key="5">
    <source>
        <dbReference type="ARBA" id="ARBA00022741"/>
    </source>
</evidence>
<dbReference type="SUPFAM" id="SSF52540">
    <property type="entry name" value="P-loop containing nucleoside triphosphate hydrolases"/>
    <property type="match status" value="1"/>
</dbReference>
<dbReference type="PROSITE" id="PS51421">
    <property type="entry name" value="RAS"/>
    <property type="match status" value="1"/>
</dbReference>
<dbReference type="eggNOG" id="KOG0395">
    <property type="taxonomic scope" value="Eukaryota"/>
</dbReference>
<dbReference type="NCBIfam" id="TIGR00231">
    <property type="entry name" value="small_GTP"/>
    <property type="match status" value="1"/>
</dbReference>
<dbReference type="GeneTree" id="ENSGT00940000155653"/>
<evidence type="ECO:0000256" key="8">
    <source>
        <dbReference type="ARBA" id="ARBA00023136"/>
    </source>
</evidence>
<evidence type="ECO:0000256" key="9">
    <source>
        <dbReference type="ARBA" id="ARBA00048098"/>
    </source>
</evidence>
<dbReference type="AlphaFoldDB" id="F7FNN8"/>
<dbReference type="SMART" id="SM00175">
    <property type="entry name" value="RAB"/>
    <property type="match status" value="1"/>
</dbReference>
<keyword evidence="11" id="KW-1185">Reference proteome</keyword>
<dbReference type="HOGENOM" id="CLU_041217_9_8_1"/>
<dbReference type="GO" id="GO:0003924">
    <property type="term" value="F:GTPase activity"/>
    <property type="evidence" value="ECO:0000318"/>
    <property type="project" value="GO_Central"/>
</dbReference>
<proteinExistence type="inferred from homology"/>
<evidence type="ECO:0000256" key="3">
    <source>
        <dbReference type="ARBA" id="ARBA00011984"/>
    </source>
</evidence>
<evidence type="ECO:0000256" key="1">
    <source>
        <dbReference type="ARBA" id="ARBA00004236"/>
    </source>
</evidence>
<dbReference type="FunFam" id="3.40.50.300:FF:000343">
    <property type="entry name" value="Ras family gtpase"/>
    <property type="match status" value="1"/>
</dbReference>
<dbReference type="OMA" id="FTPCHIM"/>
<keyword evidence="6" id="KW-0378">Hydrolase</keyword>
<dbReference type="GO" id="GO:0005886">
    <property type="term" value="C:plasma membrane"/>
    <property type="evidence" value="ECO:0000318"/>
    <property type="project" value="GO_Central"/>
</dbReference>
<dbReference type="InterPro" id="IPR027417">
    <property type="entry name" value="P-loop_NTPase"/>
</dbReference>
<comment type="subcellular location">
    <subcellularLocation>
        <location evidence="1">Cell membrane</location>
    </subcellularLocation>
</comment>
<dbReference type="EC" id="3.6.5.2" evidence="3"/>
<sequence>MVTSQVPGTMLYKLVVMGSCKVGKSALTIQLVKNCFVPDYDPTIEDSYHTQLVVDGEPCQLDIVDTTGSEEYQSHRQEFMRRGQGFLCVYAVDDIKSFVDVNIFLDQLRRIRDTDRVPLVLVANKTDKADCLVTRELGQEAARSFRVPFVETSAKTRPSVERAFGELVREIRRFSVQELRHRRDAEHDRGCGFTPCHIM</sequence>
<reference evidence="10" key="2">
    <citation type="submission" date="2025-08" db="UniProtKB">
        <authorList>
            <consortium name="Ensembl"/>
        </authorList>
    </citation>
    <scope>IDENTIFICATION</scope>
</reference>
<comment type="catalytic activity">
    <reaction evidence="9">
        <text>GTP + H2O = GDP + phosphate + H(+)</text>
        <dbReference type="Rhea" id="RHEA:19669"/>
        <dbReference type="ChEBI" id="CHEBI:15377"/>
        <dbReference type="ChEBI" id="CHEBI:15378"/>
        <dbReference type="ChEBI" id="CHEBI:37565"/>
        <dbReference type="ChEBI" id="CHEBI:43474"/>
        <dbReference type="ChEBI" id="CHEBI:58189"/>
        <dbReference type="EC" id="3.6.5.2"/>
    </reaction>
</comment>
<reference evidence="10" key="3">
    <citation type="submission" date="2025-09" db="UniProtKB">
        <authorList>
            <consortium name="Ensembl"/>
        </authorList>
    </citation>
    <scope>IDENTIFICATION</scope>
</reference>
<name>F7FNN8_MONDO</name>
<dbReference type="SMART" id="SM00173">
    <property type="entry name" value="RAS"/>
    <property type="match status" value="1"/>
</dbReference>
<keyword evidence="7" id="KW-0342">GTP-binding</keyword>